<dbReference type="PANTHER" id="PTHR48081:SF26">
    <property type="entry name" value="ALPHA_BETA HYDROLASE FOLD-3 DOMAIN-CONTAINING PROTEIN"/>
    <property type="match status" value="1"/>
</dbReference>
<dbReference type="PROSITE" id="PS01174">
    <property type="entry name" value="LIPASE_GDXG_SER"/>
    <property type="match status" value="1"/>
</dbReference>
<dbReference type="InterPro" id="IPR033140">
    <property type="entry name" value="Lipase_GDXG_put_SER_AS"/>
</dbReference>
<keyword evidence="4" id="KW-0812">Transmembrane</keyword>
<feature type="domain" description="Alpha/beta hydrolase fold-3" evidence="5">
    <location>
        <begin position="140"/>
        <end position="377"/>
    </location>
</feature>
<name>A0A4Q9MTS8_9APHY</name>
<sequence length="405" mass="44865">MGVIDTQPGKTLYVIYWAGSLILVKLPFWSLKYALPSQRPRPTWTWKRAMIVKLIQEIFSCKVDLWEDEERDSTATIPDSSLTDAKFVWVEGVDDELYCGEIRRLGQITGVRPAKIGGYWYLKKDSEWDSPKAKPGEKTVLFMHGGAFYRGTAHPSDITANFPRGLLQRSQTLQRIFAIEYRLSASAPKPPANPFPAALLDTLAGYRYLVQDAGFAPENIIVAGDSAGGSLAVALTRHLIENPIPSLPPPGRILSASGWFDLAMSRVGPDSSNVLNGPIDIFGAEEPGTIFGEYQVTAYRGALDFEVVKTNRYISPSSLECEPTKGRGLFEGFPETYVAVGGAERGLDESTALIERMRADGVKVVEDVPPDAVHDFVVFTWHDPERVEVLGRMGRWIDAIQTREL</sequence>
<feature type="transmembrane region" description="Helical" evidence="4">
    <location>
        <begin position="12"/>
        <end position="31"/>
    </location>
</feature>
<evidence type="ECO:0000256" key="2">
    <source>
        <dbReference type="ARBA" id="ARBA00022801"/>
    </source>
</evidence>
<protein>
    <submittedName>
        <fullName evidence="6">Alpha/beta-hydrolase</fullName>
    </submittedName>
</protein>
<accession>A0A4Q9MTS8</accession>
<keyword evidence="4" id="KW-0472">Membrane</keyword>
<gene>
    <name evidence="6" type="ORF">BD311DRAFT_719969</name>
</gene>
<dbReference type="Gene3D" id="3.40.50.1820">
    <property type="entry name" value="alpha/beta hydrolase"/>
    <property type="match status" value="1"/>
</dbReference>
<evidence type="ECO:0000313" key="6">
    <source>
        <dbReference type="EMBL" id="TBU29646.1"/>
    </source>
</evidence>
<evidence type="ECO:0000259" key="5">
    <source>
        <dbReference type="Pfam" id="PF07859"/>
    </source>
</evidence>
<proteinExistence type="inferred from homology"/>
<dbReference type="AlphaFoldDB" id="A0A4Q9MTS8"/>
<feature type="active site" evidence="3">
    <location>
        <position position="226"/>
    </location>
</feature>
<dbReference type="InterPro" id="IPR013094">
    <property type="entry name" value="AB_hydrolase_3"/>
</dbReference>
<reference evidence="6" key="1">
    <citation type="submission" date="2019-01" db="EMBL/GenBank/DDBJ databases">
        <title>Draft genome sequences of three monokaryotic isolates of the white-rot basidiomycete fungus Dichomitus squalens.</title>
        <authorList>
            <consortium name="DOE Joint Genome Institute"/>
            <person name="Lopez S.C."/>
            <person name="Andreopoulos B."/>
            <person name="Pangilinan J."/>
            <person name="Lipzen A."/>
            <person name="Riley R."/>
            <person name="Ahrendt S."/>
            <person name="Ng V."/>
            <person name="Barry K."/>
            <person name="Daum C."/>
            <person name="Grigoriev I.V."/>
            <person name="Hilden K.S."/>
            <person name="Makela M.R."/>
            <person name="de Vries R.P."/>
        </authorList>
    </citation>
    <scope>NUCLEOTIDE SEQUENCE [LARGE SCALE GENOMIC DNA]</scope>
    <source>
        <strain evidence="6">OM18370.1</strain>
    </source>
</reference>
<dbReference type="SUPFAM" id="SSF53474">
    <property type="entry name" value="alpha/beta-Hydrolases"/>
    <property type="match status" value="1"/>
</dbReference>
<comment type="similarity">
    <text evidence="1">Belongs to the 'GDXG' lipolytic enzyme family.</text>
</comment>
<dbReference type="InterPro" id="IPR029058">
    <property type="entry name" value="AB_hydrolase_fold"/>
</dbReference>
<dbReference type="Proteomes" id="UP000292957">
    <property type="component" value="Unassembled WGS sequence"/>
</dbReference>
<organism evidence="6">
    <name type="scientific">Dichomitus squalens</name>
    <dbReference type="NCBI Taxonomy" id="114155"/>
    <lineage>
        <taxon>Eukaryota</taxon>
        <taxon>Fungi</taxon>
        <taxon>Dikarya</taxon>
        <taxon>Basidiomycota</taxon>
        <taxon>Agaricomycotina</taxon>
        <taxon>Agaricomycetes</taxon>
        <taxon>Polyporales</taxon>
        <taxon>Polyporaceae</taxon>
        <taxon>Dichomitus</taxon>
    </lineage>
</organism>
<keyword evidence="2 6" id="KW-0378">Hydrolase</keyword>
<dbReference type="InterPro" id="IPR050300">
    <property type="entry name" value="GDXG_lipolytic_enzyme"/>
</dbReference>
<dbReference type="PANTHER" id="PTHR48081">
    <property type="entry name" value="AB HYDROLASE SUPERFAMILY PROTEIN C4A8.06C"/>
    <property type="match status" value="1"/>
</dbReference>
<evidence type="ECO:0000256" key="1">
    <source>
        <dbReference type="ARBA" id="ARBA00010515"/>
    </source>
</evidence>
<dbReference type="Pfam" id="PF07859">
    <property type="entry name" value="Abhydrolase_3"/>
    <property type="match status" value="1"/>
</dbReference>
<dbReference type="EMBL" id="ML143411">
    <property type="protein sequence ID" value="TBU29646.1"/>
    <property type="molecule type" value="Genomic_DNA"/>
</dbReference>
<evidence type="ECO:0000256" key="3">
    <source>
        <dbReference type="PROSITE-ProRule" id="PRU10038"/>
    </source>
</evidence>
<keyword evidence="4" id="KW-1133">Transmembrane helix</keyword>
<dbReference type="OrthoDB" id="2152029at2759"/>
<evidence type="ECO:0000256" key="4">
    <source>
        <dbReference type="SAM" id="Phobius"/>
    </source>
</evidence>
<dbReference type="GO" id="GO:0016787">
    <property type="term" value="F:hydrolase activity"/>
    <property type="evidence" value="ECO:0007669"/>
    <property type="project" value="UniProtKB-KW"/>
</dbReference>